<dbReference type="OrthoDB" id="2804586at2759"/>
<evidence type="ECO:0008006" key="3">
    <source>
        <dbReference type="Google" id="ProtNLM"/>
    </source>
</evidence>
<dbReference type="RefSeq" id="XP_007391296.1">
    <property type="nucleotide sequence ID" value="XM_007391234.1"/>
</dbReference>
<keyword evidence="2" id="KW-1185">Reference proteome</keyword>
<gene>
    <name evidence="1" type="ORF">PHACADRAFT_25103</name>
</gene>
<dbReference type="KEGG" id="pco:PHACADRAFT_25103"/>
<organism evidence="1 2">
    <name type="scientific">Phanerochaete carnosa (strain HHB-10118-sp)</name>
    <name type="common">White-rot fungus</name>
    <name type="synonym">Peniophora carnosa</name>
    <dbReference type="NCBI Taxonomy" id="650164"/>
    <lineage>
        <taxon>Eukaryota</taxon>
        <taxon>Fungi</taxon>
        <taxon>Dikarya</taxon>
        <taxon>Basidiomycota</taxon>
        <taxon>Agaricomycotina</taxon>
        <taxon>Agaricomycetes</taxon>
        <taxon>Polyporales</taxon>
        <taxon>Phanerochaetaceae</taxon>
        <taxon>Phanerochaete</taxon>
    </lineage>
</organism>
<accession>K5W4Y7</accession>
<dbReference type="HOGENOM" id="CLU_966790_0_0_1"/>
<dbReference type="GeneID" id="18915099"/>
<reference evidence="1 2" key="1">
    <citation type="journal article" date="2012" name="BMC Genomics">
        <title>Comparative genomics of the white-rot fungi, Phanerochaete carnosa and P. chrysosporium, to elucidate the genetic basis of the distinct wood types they colonize.</title>
        <authorList>
            <person name="Suzuki H."/>
            <person name="MacDonald J."/>
            <person name="Syed K."/>
            <person name="Salamov A."/>
            <person name="Hori C."/>
            <person name="Aerts A."/>
            <person name="Henrissat B."/>
            <person name="Wiebenga A."/>
            <person name="vanKuyk P.A."/>
            <person name="Barry K."/>
            <person name="Lindquist E."/>
            <person name="LaButti K."/>
            <person name="Lapidus A."/>
            <person name="Lucas S."/>
            <person name="Coutinho P."/>
            <person name="Gong Y."/>
            <person name="Samejima M."/>
            <person name="Mahadevan R."/>
            <person name="Abou-Zaid M."/>
            <person name="de Vries R.P."/>
            <person name="Igarashi K."/>
            <person name="Yadav J.S."/>
            <person name="Grigoriev I.V."/>
            <person name="Master E.R."/>
        </authorList>
    </citation>
    <scope>NUCLEOTIDE SEQUENCE [LARGE SCALE GENOMIC DNA]</scope>
    <source>
        <strain evidence="1 2">HHB-10118-sp</strain>
    </source>
</reference>
<protein>
    <recommendedName>
        <fullName evidence="3">F-box domain-containing protein</fullName>
    </recommendedName>
</protein>
<evidence type="ECO:0000313" key="1">
    <source>
        <dbReference type="EMBL" id="EKM58958.1"/>
    </source>
</evidence>
<dbReference type="InParanoid" id="K5W4Y7"/>
<dbReference type="EMBL" id="JH930469">
    <property type="protein sequence ID" value="EKM58958.1"/>
    <property type="molecule type" value="Genomic_DNA"/>
</dbReference>
<sequence>MHRALQISEILVIILRSIEGYSKPTAAAVVSTCRTFYEPASDILWEDMPRLQPLLSLLPGDTLAQSGFLPDVARELGGEQWARFLEHAARVKILELTPGDSEPLMEHLRIILFMRARSAVTIFPDLRDLEVGWGFLFQPSILHLPLFLSPKTQVVRLWTEDKITLQVLYQLVVFCPQLRCLEVPGFPERPNEILWFFEALEKIHTWKNHGHPADLTVIAHLPTLRHLSITLREDLSGVTLQAIALRHLPL</sequence>
<dbReference type="STRING" id="650164.K5W4Y7"/>
<dbReference type="AlphaFoldDB" id="K5W4Y7"/>
<dbReference type="Proteomes" id="UP000008370">
    <property type="component" value="Unassembled WGS sequence"/>
</dbReference>
<proteinExistence type="predicted"/>
<name>K5W4Y7_PHACS</name>
<evidence type="ECO:0000313" key="2">
    <source>
        <dbReference type="Proteomes" id="UP000008370"/>
    </source>
</evidence>